<feature type="transmembrane region" description="Helical" evidence="7">
    <location>
        <begin position="146"/>
        <end position="167"/>
    </location>
</feature>
<accession>A0A9D1CQE3</accession>
<dbReference type="InterPro" id="IPR036890">
    <property type="entry name" value="HATPase_C_sf"/>
</dbReference>
<keyword evidence="5" id="KW-0418">Kinase</keyword>
<dbReference type="EC" id="2.7.13.3" evidence="2"/>
<evidence type="ECO:0000256" key="7">
    <source>
        <dbReference type="SAM" id="Phobius"/>
    </source>
</evidence>
<proteinExistence type="predicted"/>
<dbReference type="Pfam" id="PF00512">
    <property type="entry name" value="HisKA"/>
    <property type="match status" value="1"/>
</dbReference>
<dbReference type="InterPro" id="IPR005467">
    <property type="entry name" value="His_kinase_dom"/>
</dbReference>
<dbReference type="SMART" id="SM00388">
    <property type="entry name" value="HisKA"/>
    <property type="match status" value="1"/>
</dbReference>
<dbReference type="PROSITE" id="PS50109">
    <property type="entry name" value="HIS_KIN"/>
    <property type="match status" value="1"/>
</dbReference>
<protein>
    <recommendedName>
        <fullName evidence="2">histidine kinase</fullName>
        <ecNumber evidence="2">2.7.13.3</ecNumber>
    </recommendedName>
</protein>
<evidence type="ECO:0000256" key="2">
    <source>
        <dbReference type="ARBA" id="ARBA00012438"/>
    </source>
</evidence>
<name>A0A9D1CQE3_9FIRM</name>
<gene>
    <name evidence="9" type="ORF">IAB73_06295</name>
</gene>
<keyword evidence="7" id="KW-0812">Transmembrane</keyword>
<reference evidence="9" key="1">
    <citation type="submission" date="2020-10" db="EMBL/GenBank/DDBJ databases">
        <authorList>
            <person name="Gilroy R."/>
        </authorList>
    </citation>
    <scope>NUCLEOTIDE SEQUENCE</scope>
    <source>
        <strain evidence="9">ChiSxjej2B14-6234</strain>
    </source>
</reference>
<comment type="caution">
    <text evidence="9">The sequence shown here is derived from an EMBL/GenBank/DDBJ whole genome shotgun (WGS) entry which is preliminary data.</text>
</comment>
<feature type="domain" description="Histidine kinase" evidence="8">
    <location>
        <begin position="240"/>
        <end position="450"/>
    </location>
</feature>
<evidence type="ECO:0000256" key="6">
    <source>
        <dbReference type="ARBA" id="ARBA00023012"/>
    </source>
</evidence>
<dbReference type="GO" id="GO:0000155">
    <property type="term" value="F:phosphorelay sensor kinase activity"/>
    <property type="evidence" value="ECO:0007669"/>
    <property type="project" value="InterPro"/>
</dbReference>
<evidence type="ECO:0000313" key="9">
    <source>
        <dbReference type="EMBL" id="HIQ71796.1"/>
    </source>
</evidence>
<dbReference type="PANTHER" id="PTHR43711">
    <property type="entry name" value="TWO-COMPONENT HISTIDINE KINASE"/>
    <property type="match status" value="1"/>
</dbReference>
<keyword evidence="7" id="KW-1133">Transmembrane helix</keyword>
<dbReference type="Gene3D" id="3.30.565.10">
    <property type="entry name" value="Histidine kinase-like ATPase, C-terminal domain"/>
    <property type="match status" value="1"/>
</dbReference>
<dbReference type="SMART" id="SM00387">
    <property type="entry name" value="HATPase_c"/>
    <property type="match status" value="1"/>
</dbReference>
<dbReference type="AlphaFoldDB" id="A0A9D1CQE3"/>
<dbReference type="Pfam" id="PF02518">
    <property type="entry name" value="HATPase_c"/>
    <property type="match status" value="1"/>
</dbReference>
<evidence type="ECO:0000259" key="8">
    <source>
        <dbReference type="PROSITE" id="PS50109"/>
    </source>
</evidence>
<reference evidence="9" key="2">
    <citation type="journal article" date="2021" name="PeerJ">
        <title>Extensive microbial diversity within the chicken gut microbiome revealed by metagenomics and culture.</title>
        <authorList>
            <person name="Gilroy R."/>
            <person name="Ravi A."/>
            <person name="Getino M."/>
            <person name="Pursley I."/>
            <person name="Horton D.L."/>
            <person name="Alikhan N.F."/>
            <person name="Baker D."/>
            <person name="Gharbi K."/>
            <person name="Hall N."/>
            <person name="Watson M."/>
            <person name="Adriaenssens E.M."/>
            <person name="Foster-Nyarko E."/>
            <person name="Jarju S."/>
            <person name="Secka A."/>
            <person name="Antonio M."/>
            <person name="Oren A."/>
            <person name="Chaudhuri R.R."/>
            <person name="La Ragione R."/>
            <person name="Hildebrand F."/>
            <person name="Pallen M.J."/>
        </authorList>
    </citation>
    <scope>NUCLEOTIDE SEQUENCE</scope>
    <source>
        <strain evidence="9">ChiSxjej2B14-6234</strain>
    </source>
</reference>
<dbReference type="PANTHER" id="PTHR43711:SF1">
    <property type="entry name" value="HISTIDINE KINASE 1"/>
    <property type="match status" value="1"/>
</dbReference>
<dbReference type="PRINTS" id="PR00344">
    <property type="entry name" value="BCTRLSENSOR"/>
</dbReference>
<organism evidence="9 10">
    <name type="scientific">Candidatus Onthenecus intestinigallinarum</name>
    <dbReference type="NCBI Taxonomy" id="2840875"/>
    <lineage>
        <taxon>Bacteria</taxon>
        <taxon>Bacillati</taxon>
        <taxon>Bacillota</taxon>
        <taxon>Clostridia</taxon>
        <taxon>Eubacteriales</taxon>
        <taxon>Candidatus Onthenecus</taxon>
    </lineage>
</organism>
<dbReference type="InterPro" id="IPR036097">
    <property type="entry name" value="HisK_dim/P_sf"/>
</dbReference>
<keyword evidence="3" id="KW-0597">Phosphoprotein</keyword>
<evidence type="ECO:0000256" key="4">
    <source>
        <dbReference type="ARBA" id="ARBA00022679"/>
    </source>
</evidence>
<sequence length="450" mass="49813">MKQRLRRMYWTGVLVAALAALAAFGTLVFSKVADTRESLLSILSTASAWTEESMTDLSSLAQRIAHSAPPLRVTFLLPQGIVLADSEASPDDMENHLSRPEVQAALAGRTGTSVRYSTTQRTMTIYAAAQLSPMLILRLSYPLHEITGALAAYAAVFVLLFGLLAWVQRRTARRLSLELIAQLERIEGLLIGAGSGLDESAFFPELRPTMRSLHYQIRRLHEDLREIDRTQRLRRDFAAGASHELKSPLTSIQGFAEMLCEGMDDSPEERRLYAECILKESARMRAVIDDILLLSRAEMACEEQLEDVRVEAVAREVAASLAGQCRGRGIGIQVEGAFTLRAVEQDVWEMLYNLMGNAVRYGREGGHVRVLAHEGGFWVEDDGIGIAPEHIPLIFEQFYRVDKGRSRDMGGTGLGLSIVARLAAKYDGTISVQSEIGHGSRFCVSFVRNM</sequence>
<keyword evidence="7" id="KW-0472">Membrane</keyword>
<evidence type="ECO:0000256" key="1">
    <source>
        <dbReference type="ARBA" id="ARBA00000085"/>
    </source>
</evidence>
<keyword evidence="4" id="KW-0808">Transferase</keyword>
<dbReference type="InterPro" id="IPR003661">
    <property type="entry name" value="HisK_dim/P_dom"/>
</dbReference>
<evidence type="ECO:0000313" key="10">
    <source>
        <dbReference type="Proteomes" id="UP000886887"/>
    </source>
</evidence>
<dbReference type="CDD" id="cd00075">
    <property type="entry name" value="HATPase"/>
    <property type="match status" value="1"/>
</dbReference>
<keyword evidence="6" id="KW-0902">Two-component regulatory system</keyword>
<evidence type="ECO:0000256" key="3">
    <source>
        <dbReference type="ARBA" id="ARBA00022553"/>
    </source>
</evidence>
<dbReference type="InterPro" id="IPR003594">
    <property type="entry name" value="HATPase_dom"/>
</dbReference>
<dbReference type="Gene3D" id="1.10.287.130">
    <property type="match status" value="1"/>
</dbReference>
<dbReference type="CDD" id="cd00082">
    <property type="entry name" value="HisKA"/>
    <property type="match status" value="1"/>
</dbReference>
<dbReference type="InterPro" id="IPR050736">
    <property type="entry name" value="Sensor_HK_Regulatory"/>
</dbReference>
<evidence type="ECO:0000256" key="5">
    <source>
        <dbReference type="ARBA" id="ARBA00022777"/>
    </source>
</evidence>
<comment type="catalytic activity">
    <reaction evidence="1">
        <text>ATP + protein L-histidine = ADP + protein N-phospho-L-histidine.</text>
        <dbReference type="EC" id="2.7.13.3"/>
    </reaction>
</comment>
<dbReference type="EMBL" id="DVFJ01000019">
    <property type="protein sequence ID" value="HIQ71796.1"/>
    <property type="molecule type" value="Genomic_DNA"/>
</dbReference>
<dbReference type="Proteomes" id="UP000886887">
    <property type="component" value="Unassembled WGS sequence"/>
</dbReference>
<dbReference type="SUPFAM" id="SSF47384">
    <property type="entry name" value="Homodimeric domain of signal transducing histidine kinase"/>
    <property type="match status" value="1"/>
</dbReference>
<dbReference type="InterPro" id="IPR004358">
    <property type="entry name" value="Sig_transdc_His_kin-like_C"/>
</dbReference>
<dbReference type="FunFam" id="1.10.287.130:FF:000001">
    <property type="entry name" value="Two-component sensor histidine kinase"/>
    <property type="match status" value="1"/>
</dbReference>
<dbReference type="SUPFAM" id="SSF55874">
    <property type="entry name" value="ATPase domain of HSP90 chaperone/DNA topoisomerase II/histidine kinase"/>
    <property type="match status" value="1"/>
</dbReference>